<evidence type="ECO:0000256" key="3">
    <source>
        <dbReference type="SAM" id="SignalP"/>
    </source>
</evidence>
<feature type="compositionally biased region" description="Polar residues" evidence="2">
    <location>
        <begin position="227"/>
        <end position="248"/>
    </location>
</feature>
<comment type="caution">
    <text evidence="4">The sequence shown here is derived from an EMBL/GenBank/DDBJ whole genome shotgun (WGS) entry which is preliminary data.</text>
</comment>
<gene>
    <name evidence="4" type="ORF">ACFQ27_15545</name>
</gene>
<keyword evidence="5" id="KW-1185">Reference proteome</keyword>
<organism evidence="4 5">
    <name type="scientific">Phenylobacterium conjunctum</name>
    <dbReference type="NCBI Taxonomy" id="1298959"/>
    <lineage>
        <taxon>Bacteria</taxon>
        <taxon>Pseudomonadati</taxon>
        <taxon>Pseudomonadota</taxon>
        <taxon>Alphaproteobacteria</taxon>
        <taxon>Caulobacterales</taxon>
        <taxon>Caulobacteraceae</taxon>
        <taxon>Phenylobacterium</taxon>
    </lineage>
</organism>
<sequence>MVVVSKSTARGLRSAAVALFSVALVLPAGSATWAAIGDQAASSANADEVAAVAARLAAATSRAEIVAILVASNLTKAQAQGAIERAKSSFEQRASELGLANQQSTRRSSPALLKAERAQEKASLQVRSARSRVDDLESKIAVLESNGGNEAKIRTLRKSLDRAAAALVTAQENLSTANRNLRRAQNAERQYAAQDAGQYGAELAQVTDLADYLAGLADQVSASSGDSDTQVAFVNNGAGQNQDGTQRGSGEATGSIAQPNNNLASNNAVTIYVS</sequence>
<reference evidence="5" key="1">
    <citation type="journal article" date="2019" name="Int. J. Syst. Evol. Microbiol.">
        <title>The Global Catalogue of Microorganisms (GCM) 10K type strain sequencing project: providing services to taxonomists for standard genome sequencing and annotation.</title>
        <authorList>
            <consortium name="The Broad Institute Genomics Platform"/>
            <consortium name="The Broad Institute Genome Sequencing Center for Infectious Disease"/>
            <person name="Wu L."/>
            <person name="Ma J."/>
        </authorList>
    </citation>
    <scope>NUCLEOTIDE SEQUENCE [LARGE SCALE GENOMIC DNA]</scope>
    <source>
        <strain evidence="5">CCUG 55074</strain>
    </source>
</reference>
<dbReference type="Proteomes" id="UP001597216">
    <property type="component" value="Unassembled WGS sequence"/>
</dbReference>
<keyword evidence="3" id="KW-0732">Signal</keyword>
<dbReference type="EMBL" id="JBHTLQ010000040">
    <property type="protein sequence ID" value="MFD1192002.1"/>
    <property type="molecule type" value="Genomic_DNA"/>
</dbReference>
<feature type="chain" id="PRO_5045182523" evidence="3">
    <location>
        <begin position="31"/>
        <end position="274"/>
    </location>
</feature>
<keyword evidence="1" id="KW-0175">Coiled coil</keyword>
<accession>A0ABW3T5F2</accession>
<proteinExistence type="predicted"/>
<evidence type="ECO:0000313" key="4">
    <source>
        <dbReference type="EMBL" id="MFD1192002.1"/>
    </source>
</evidence>
<evidence type="ECO:0000256" key="2">
    <source>
        <dbReference type="SAM" id="MobiDB-lite"/>
    </source>
</evidence>
<feature type="signal peptide" evidence="3">
    <location>
        <begin position="1"/>
        <end position="30"/>
    </location>
</feature>
<name>A0ABW3T5F2_9CAUL</name>
<feature type="region of interest" description="Disordered" evidence="2">
    <location>
        <begin position="227"/>
        <end position="261"/>
    </location>
</feature>
<evidence type="ECO:0000256" key="1">
    <source>
        <dbReference type="SAM" id="Coils"/>
    </source>
</evidence>
<feature type="coiled-coil region" evidence="1">
    <location>
        <begin position="119"/>
        <end position="194"/>
    </location>
</feature>
<evidence type="ECO:0000313" key="5">
    <source>
        <dbReference type="Proteomes" id="UP001597216"/>
    </source>
</evidence>
<protein>
    <submittedName>
        <fullName evidence="4">Uncharacterized protein</fullName>
    </submittedName>
</protein>
<dbReference type="RefSeq" id="WP_377354229.1">
    <property type="nucleotide sequence ID" value="NZ_JBHTLQ010000040.1"/>
</dbReference>